<evidence type="ECO:0000256" key="11">
    <source>
        <dbReference type="SAM" id="MobiDB-lite"/>
    </source>
</evidence>
<dbReference type="GO" id="GO:0070037">
    <property type="term" value="F:rRNA (pseudouridine) methyltransferase activity"/>
    <property type="evidence" value="ECO:0007669"/>
    <property type="project" value="InterPro"/>
</dbReference>
<dbReference type="InterPro" id="IPR029026">
    <property type="entry name" value="tRNA_m1G_MTases_N"/>
</dbReference>
<keyword evidence="7" id="KW-0949">S-adenosyl-L-methionine</keyword>
<dbReference type="AlphaFoldDB" id="A0A2G9G4E9"/>
<protein>
    <submittedName>
        <fullName evidence="12">Protein required for 18S rRNA maturation and 40S ribosome biogenesis</fullName>
        <ecNumber evidence="12">2.1.1.257</ecNumber>
    </submittedName>
</protein>
<dbReference type="OrthoDB" id="269804at2759"/>
<evidence type="ECO:0000313" key="12">
    <source>
        <dbReference type="EMBL" id="PIN00171.1"/>
    </source>
</evidence>
<evidence type="ECO:0000256" key="2">
    <source>
        <dbReference type="ARBA" id="ARBA00008115"/>
    </source>
</evidence>
<keyword evidence="9" id="KW-0694">RNA-binding</keyword>
<dbReference type="GO" id="GO:0070475">
    <property type="term" value="P:rRNA base methylation"/>
    <property type="evidence" value="ECO:0007669"/>
    <property type="project" value="InterPro"/>
</dbReference>
<keyword evidence="6 12" id="KW-0808">Transferase</keyword>
<keyword evidence="8" id="KW-0699">rRNA-binding</keyword>
<dbReference type="EMBL" id="NKXS01007122">
    <property type="protein sequence ID" value="PIN00171.1"/>
    <property type="molecule type" value="Genomic_DNA"/>
</dbReference>
<evidence type="ECO:0000256" key="5">
    <source>
        <dbReference type="ARBA" id="ARBA00022603"/>
    </source>
</evidence>
<comment type="similarity">
    <text evidence="2">Belongs to the class IV-like SAM-binding methyltransferase superfamily. RNA methyltransferase NEP1 family.</text>
</comment>
<keyword evidence="5 12" id="KW-0489">Methyltransferase</keyword>
<evidence type="ECO:0000256" key="4">
    <source>
        <dbReference type="ARBA" id="ARBA00022552"/>
    </source>
</evidence>
<dbReference type="GO" id="GO:0032040">
    <property type="term" value="C:small-subunit processome"/>
    <property type="evidence" value="ECO:0007669"/>
    <property type="project" value="TreeGrafter"/>
</dbReference>
<comment type="caution">
    <text evidence="12">The sequence shown here is derived from an EMBL/GenBank/DDBJ whole genome shotgun (WGS) entry which is preliminary data.</text>
</comment>
<dbReference type="CDD" id="cd18088">
    <property type="entry name" value="Nep1-like"/>
    <property type="match status" value="1"/>
</dbReference>
<keyword evidence="3" id="KW-0690">Ribosome biogenesis</keyword>
<evidence type="ECO:0000256" key="7">
    <source>
        <dbReference type="ARBA" id="ARBA00022691"/>
    </source>
</evidence>
<feature type="compositionally biased region" description="Basic residues" evidence="11">
    <location>
        <begin position="1"/>
        <end position="16"/>
    </location>
</feature>
<name>A0A2G9G4E9_9LAMI</name>
<dbReference type="GO" id="GO:0019843">
    <property type="term" value="F:rRNA binding"/>
    <property type="evidence" value="ECO:0007669"/>
    <property type="project" value="UniProtKB-KW"/>
</dbReference>
<gene>
    <name evidence="12" type="ORF">CDL12_27324</name>
</gene>
<comment type="subcellular location">
    <subcellularLocation>
        <location evidence="1">Nucleus</location>
        <location evidence="1">Nucleolus</location>
    </subcellularLocation>
</comment>
<dbReference type="Pfam" id="PF03587">
    <property type="entry name" value="EMG1"/>
    <property type="match status" value="1"/>
</dbReference>
<keyword evidence="13" id="KW-1185">Reference proteome</keyword>
<reference evidence="13" key="1">
    <citation type="journal article" date="2018" name="Gigascience">
        <title>Genome assembly of the Pink Ipe (Handroanthus impetiginosus, Bignoniaceae), a highly valued, ecologically keystone Neotropical timber forest tree.</title>
        <authorList>
            <person name="Silva-Junior O.B."/>
            <person name="Grattapaglia D."/>
            <person name="Novaes E."/>
            <person name="Collevatti R.G."/>
        </authorList>
    </citation>
    <scope>NUCLEOTIDE SEQUENCE [LARGE SCALE GENOMIC DNA]</scope>
    <source>
        <strain evidence="13">cv. UFG-1</strain>
    </source>
</reference>
<dbReference type="SUPFAM" id="SSF75217">
    <property type="entry name" value="alpha/beta knot"/>
    <property type="match status" value="1"/>
</dbReference>
<evidence type="ECO:0000256" key="9">
    <source>
        <dbReference type="ARBA" id="ARBA00022884"/>
    </source>
</evidence>
<dbReference type="STRING" id="429701.A0A2G9G4E9"/>
<dbReference type="InterPro" id="IPR029028">
    <property type="entry name" value="Alpha/beta_knot_MTases"/>
</dbReference>
<evidence type="ECO:0000256" key="3">
    <source>
        <dbReference type="ARBA" id="ARBA00022517"/>
    </source>
</evidence>
<dbReference type="FunFam" id="3.40.1280.10:FF:000003">
    <property type="entry name" value="Ribosomal RNA small subunit methyltransferase"/>
    <property type="match status" value="1"/>
</dbReference>
<dbReference type="PANTHER" id="PTHR12636:SF5">
    <property type="entry name" value="RIBOSOMAL RNA SMALL SUBUNIT METHYLTRANSFERASE NEP1"/>
    <property type="match status" value="1"/>
</dbReference>
<keyword evidence="10" id="KW-0539">Nucleus</keyword>
<evidence type="ECO:0000256" key="8">
    <source>
        <dbReference type="ARBA" id="ARBA00022730"/>
    </source>
</evidence>
<dbReference type="Proteomes" id="UP000231279">
    <property type="component" value="Unassembled WGS sequence"/>
</dbReference>
<evidence type="ECO:0000313" key="13">
    <source>
        <dbReference type="Proteomes" id="UP000231279"/>
    </source>
</evidence>
<evidence type="ECO:0000256" key="1">
    <source>
        <dbReference type="ARBA" id="ARBA00004604"/>
    </source>
</evidence>
<evidence type="ECO:0000256" key="10">
    <source>
        <dbReference type="ARBA" id="ARBA00023242"/>
    </source>
</evidence>
<dbReference type="PANTHER" id="PTHR12636">
    <property type="entry name" value="NEP1/MRA1"/>
    <property type="match status" value="1"/>
</dbReference>
<organism evidence="12 13">
    <name type="scientific">Handroanthus impetiginosus</name>
    <dbReference type="NCBI Taxonomy" id="429701"/>
    <lineage>
        <taxon>Eukaryota</taxon>
        <taxon>Viridiplantae</taxon>
        <taxon>Streptophyta</taxon>
        <taxon>Embryophyta</taxon>
        <taxon>Tracheophyta</taxon>
        <taxon>Spermatophyta</taxon>
        <taxon>Magnoliopsida</taxon>
        <taxon>eudicotyledons</taxon>
        <taxon>Gunneridae</taxon>
        <taxon>Pentapetalae</taxon>
        <taxon>asterids</taxon>
        <taxon>lamiids</taxon>
        <taxon>Lamiales</taxon>
        <taxon>Bignoniaceae</taxon>
        <taxon>Crescentiina</taxon>
        <taxon>Tabebuia alliance</taxon>
        <taxon>Handroanthus</taxon>
    </lineage>
</organism>
<feature type="region of interest" description="Disordered" evidence="11">
    <location>
        <begin position="1"/>
        <end position="45"/>
    </location>
</feature>
<dbReference type="Gene3D" id="3.40.1280.10">
    <property type="match status" value="1"/>
</dbReference>
<sequence length="281" mass="32039">MVRAYKMKGQKRKKKGERYDKGEEFEQLEENDMLQSPKKVKTDGSVLDKEEKLEPVFDEMPGIPVVPVDTGNKPGVIFILEKASLEIAKVGKTYQLLSSDEHANYLVKNKRNPADYRPDIAFQAIQTILDSRVNKIGRLKALYVRTQQGLLLDIKPHARMPRTYKRFSGLMVQLLQKLHITAAGKGEKLLRVIKNPVTQYLPINCRKIGFSHSSEKLVDMYNYVGTINNELDLVFVVGAMAHGKIDQDYVEDYISISEYPMSAAYCISIITTAVERKWKIL</sequence>
<accession>A0A2G9G4E9</accession>
<evidence type="ECO:0000256" key="6">
    <source>
        <dbReference type="ARBA" id="ARBA00022679"/>
    </source>
</evidence>
<dbReference type="EC" id="2.1.1.257" evidence="12"/>
<proteinExistence type="inferred from homology"/>
<dbReference type="InterPro" id="IPR005304">
    <property type="entry name" value="Rbsml_bgen_MeTrfase_EMG1/NEP1"/>
</dbReference>
<keyword evidence="4" id="KW-0698">rRNA processing</keyword>